<feature type="transmembrane region" description="Helical" evidence="5">
    <location>
        <begin position="443"/>
        <end position="466"/>
    </location>
</feature>
<feature type="transmembrane region" description="Helical" evidence="5">
    <location>
        <begin position="246"/>
        <end position="271"/>
    </location>
</feature>
<feature type="transmembrane region" description="Helical" evidence="5">
    <location>
        <begin position="305"/>
        <end position="325"/>
    </location>
</feature>
<evidence type="ECO:0000256" key="4">
    <source>
        <dbReference type="ARBA" id="ARBA00023136"/>
    </source>
</evidence>
<name>A0A2K8NY26_9MOLU</name>
<evidence type="ECO:0000256" key="1">
    <source>
        <dbReference type="ARBA" id="ARBA00004141"/>
    </source>
</evidence>
<dbReference type="GO" id="GO:0015179">
    <property type="term" value="F:L-amino acid transmembrane transporter activity"/>
    <property type="evidence" value="ECO:0007669"/>
    <property type="project" value="TreeGrafter"/>
</dbReference>
<dbReference type="RefSeq" id="WP_024863856.1">
    <property type="nucleotide sequence ID" value="NZ_CP024965.1"/>
</dbReference>
<evidence type="ECO:0000313" key="7">
    <source>
        <dbReference type="Proteomes" id="UP000232230"/>
    </source>
</evidence>
<dbReference type="InterPro" id="IPR050598">
    <property type="entry name" value="AminoAcid_Transporter"/>
</dbReference>
<dbReference type="PANTHER" id="PTHR11785">
    <property type="entry name" value="AMINO ACID TRANSPORTER"/>
    <property type="match status" value="1"/>
</dbReference>
<feature type="transmembrane region" description="Helical" evidence="5">
    <location>
        <begin position="355"/>
        <end position="377"/>
    </location>
</feature>
<dbReference type="EMBL" id="CP024965">
    <property type="protein sequence ID" value="ATZ18456.1"/>
    <property type="molecule type" value="Genomic_DNA"/>
</dbReference>
<keyword evidence="7" id="KW-1185">Reference proteome</keyword>
<feature type="transmembrane region" description="Helical" evidence="5">
    <location>
        <begin position="486"/>
        <end position="504"/>
    </location>
</feature>
<dbReference type="PANTHER" id="PTHR11785:SF512">
    <property type="entry name" value="SOBREMESA, ISOFORM B"/>
    <property type="match status" value="1"/>
</dbReference>
<dbReference type="AlphaFoldDB" id="A0A2K8NY26"/>
<evidence type="ECO:0000256" key="2">
    <source>
        <dbReference type="ARBA" id="ARBA00022692"/>
    </source>
</evidence>
<gene>
    <name evidence="6" type="ORF">ESOMN_v1c00710</name>
</gene>
<feature type="transmembrane region" description="Helical" evidence="5">
    <location>
        <begin position="134"/>
        <end position="155"/>
    </location>
</feature>
<dbReference type="GO" id="GO:0016020">
    <property type="term" value="C:membrane"/>
    <property type="evidence" value="ECO:0007669"/>
    <property type="project" value="UniProtKB-SubCell"/>
</dbReference>
<keyword evidence="3 5" id="KW-1133">Transmembrane helix</keyword>
<keyword evidence="2 5" id="KW-0812">Transmembrane</keyword>
<evidence type="ECO:0000256" key="5">
    <source>
        <dbReference type="SAM" id="Phobius"/>
    </source>
</evidence>
<sequence>MQKTSGTKTKSFEFLTLFTMVIGTVIGTGIYMKNNELLNQTQNPIVAIILWIIVGFICVLSVAVFIEISSSTKHVGNGTVANWTKLFINRKTASMFSIFYMLMYIPSTQSFFVGSFIMYLFKAMGVVVDPAMQLTIYLAAGLFILGSFSFLHIYGPKYGRGIQVFGTIFKFIPLVVAFVAGFILMDKTPGGTSSMWNNGGINHAGDWSTSNFTGTAFIGGFGAILFSFDGYIYIANAQRDATHKEVVPKALFFGMIFVAIFYTLMAISLFLGSPDGSIVRLLEKVFSGGKTGDEISQTVQSMSRILSNIILMIICFLNINVFTYIGSIDVESDAQVGLLYQKDPNKKMSRAYSTWLQTSIVAAVYCALIILGFALPIEYIQWNGFSTIISSQEALQGDVFYKPLTLMGDFASAISATSFLCITTVIFAAIWNRKTNKVKVDKVRLFLPLAWISGIMITIFTILGVFSFVVPANVLNGEKGWMETDGFIFTVFLIVSLIINYGVYRLQEIFFKKQENELQNTKKI</sequence>
<dbReference type="Pfam" id="PF13520">
    <property type="entry name" value="AA_permease_2"/>
    <property type="match status" value="1"/>
</dbReference>
<keyword evidence="4 5" id="KW-0472">Membrane</keyword>
<feature type="transmembrane region" description="Helical" evidence="5">
    <location>
        <begin position="12"/>
        <end position="32"/>
    </location>
</feature>
<organism evidence="6 7">
    <name type="scientific">Williamsoniiplasma somnilux</name>
    <dbReference type="NCBI Taxonomy" id="215578"/>
    <lineage>
        <taxon>Bacteria</taxon>
        <taxon>Bacillati</taxon>
        <taxon>Mycoplasmatota</taxon>
        <taxon>Mollicutes</taxon>
        <taxon>Entomoplasmatales</taxon>
        <taxon>Williamsoniiplasma</taxon>
    </lineage>
</organism>
<comment type="subcellular location">
    <subcellularLocation>
        <location evidence="1">Membrane</location>
        <topology evidence="1">Multi-pass membrane protein</topology>
    </subcellularLocation>
</comment>
<protein>
    <submittedName>
        <fullName evidence="6">Amino acid permease</fullName>
    </submittedName>
</protein>
<dbReference type="KEGG" id="esx:ESOMN_v1c00710"/>
<evidence type="ECO:0000313" key="6">
    <source>
        <dbReference type="EMBL" id="ATZ18456.1"/>
    </source>
</evidence>
<feature type="transmembrane region" description="Helical" evidence="5">
    <location>
        <begin position="44"/>
        <end position="66"/>
    </location>
</feature>
<feature type="transmembrane region" description="Helical" evidence="5">
    <location>
        <begin position="212"/>
        <end position="234"/>
    </location>
</feature>
<dbReference type="Proteomes" id="UP000232230">
    <property type="component" value="Chromosome"/>
</dbReference>
<reference evidence="6 7" key="1">
    <citation type="submission" date="2017-11" db="EMBL/GenBank/DDBJ databases">
        <title>Genome sequence of Entomoplasma somnilux PYAN-1 (ATCC 49194).</title>
        <authorList>
            <person name="Lo W.-S."/>
            <person name="Gasparich G.E."/>
            <person name="Kuo C.-H."/>
        </authorList>
    </citation>
    <scope>NUCLEOTIDE SEQUENCE [LARGE SCALE GENOMIC DNA]</scope>
    <source>
        <strain evidence="6 7">PYAN-1</strain>
    </source>
</reference>
<dbReference type="PIRSF" id="PIRSF006060">
    <property type="entry name" value="AA_transporter"/>
    <property type="match status" value="1"/>
</dbReference>
<accession>A0A2K8NY26</accession>
<proteinExistence type="predicted"/>
<feature type="transmembrane region" description="Helical" evidence="5">
    <location>
        <begin position="98"/>
        <end position="122"/>
    </location>
</feature>
<feature type="transmembrane region" description="Helical" evidence="5">
    <location>
        <begin position="410"/>
        <end position="431"/>
    </location>
</feature>
<feature type="transmembrane region" description="Helical" evidence="5">
    <location>
        <begin position="167"/>
        <end position="185"/>
    </location>
</feature>
<evidence type="ECO:0000256" key="3">
    <source>
        <dbReference type="ARBA" id="ARBA00022989"/>
    </source>
</evidence>
<dbReference type="Gene3D" id="1.20.1740.10">
    <property type="entry name" value="Amino acid/polyamine transporter I"/>
    <property type="match status" value="1"/>
</dbReference>
<dbReference type="InterPro" id="IPR002293">
    <property type="entry name" value="AA/rel_permease1"/>
</dbReference>